<evidence type="ECO:0000313" key="3">
    <source>
        <dbReference type="EMBL" id="QIW97143.1"/>
    </source>
</evidence>
<feature type="region of interest" description="Disordered" evidence="1">
    <location>
        <begin position="309"/>
        <end position="330"/>
    </location>
</feature>
<dbReference type="OrthoDB" id="440781at2759"/>
<dbReference type="InterPro" id="IPR021569">
    <property type="entry name" value="TUG-UBL1"/>
</dbReference>
<name>A0A6H0XQY7_9PEZI</name>
<dbReference type="CDD" id="cd16105">
    <property type="entry name" value="Ubl_ASPSCR1_like"/>
    <property type="match status" value="1"/>
</dbReference>
<dbReference type="PANTHER" id="PTHR46467:SF1">
    <property type="entry name" value="TETHER CONTAINING UBX DOMAIN FOR GLUT4"/>
    <property type="match status" value="1"/>
</dbReference>
<accession>A0A6H0XQY7</accession>
<dbReference type="InterPro" id="IPR029071">
    <property type="entry name" value="Ubiquitin-like_domsf"/>
</dbReference>
<proteinExistence type="predicted"/>
<dbReference type="Proteomes" id="UP000503462">
    <property type="component" value="Chromosome 2"/>
</dbReference>
<protein>
    <recommendedName>
        <fullName evidence="2">TUG ubiquitin-like domain-containing protein</fullName>
    </recommendedName>
</protein>
<dbReference type="EMBL" id="CP051140">
    <property type="protein sequence ID" value="QIW97143.1"/>
    <property type="molecule type" value="Genomic_DNA"/>
</dbReference>
<dbReference type="Pfam" id="PF11470">
    <property type="entry name" value="TUG-UBL1"/>
    <property type="match status" value="1"/>
</dbReference>
<dbReference type="GO" id="GO:0006886">
    <property type="term" value="P:intracellular protein transport"/>
    <property type="evidence" value="ECO:0007669"/>
    <property type="project" value="TreeGrafter"/>
</dbReference>
<dbReference type="GO" id="GO:0012506">
    <property type="term" value="C:vesicle membrane"/>
    <property type="evidence" value="ECO:0007669"/>
    <property type="project" value="TreeGrafter"/>
</dbReference>
<feature type="region of interest" description="Disordered" evidence="1">
    <location>
        <begin position="446"/>
        <end position="476"/>
    </location>
</feature>
<dbReference type="Gene3D" id="3.10.20.90">
    <property type="entry name" value="Phosphatidylinositol 3-kinase Catalytic Subunit, Chain A, domain 1"/>
    <property type="match status" value="1"/>
</dbReference>
<dbReference type="GO" id="GO:0005737">
    <property type="term" value="C:cytoplasm"/>
    <property type="evidence" value="ECO:0007669"/>
    <property type="project" value="TreeGrafter"/>
</dbReference>
<reference evidence="3 4" key="1">
    <citation type="journal article" date="2016" name="Sci. Rep.">
        <title>Peltaster fructicola genome reveals evolution from an invasive phytopathogen to an ectophytic parasite.</title>
        <authorList>
            <person name="Xu C."/>
            <person name="Chen H."/>
            <person name="Gleason M.L."/>
            <person name="Xu J.R."/>
            <person name="Liu H."/>
            <person name="Zhang R."/>
            <person name="Sun G."/>
        </authorList>
    </citation>
    <scope>NUCLEOTIDE SEQUENCE [LARGE SCALE GENOMIC DNA]</scope>
    <source>
        <strain evidence="3 4">LNHT1506</strain>
    </source>
</reference>
<evidence type="ECO:0000259" key="2">
    <source>
        <dbReference type="Pfam" id="PF11470"/>
    </source>
</evidence>
<organism evidence="3 4">
    <name type="scientific">Peltaster fructicola</name>
    <dbReference type="NCBI Taxonomy" id="286661"/>
    <lineage>
        <taxon>Eukaryota</taxon>
        <taxon>Fungi</taxon>
        <taxon>Dikarya</taxon>
        <taxon>Ascomycota</taxon>
        <taxon>Pezizomycotina</taxon>
        <taxon>Dothideomycetes</taxon>
        <taxon>Dothideomycetes incertae sedis</taxon>
        <taxon>Peltaster</taxon>
    </lineage>
</organism>
<dbReference type="SUPFAM" id="SSF54236">
    <property type="entry name" value="Ubiquitin-like"/>
    <property type="match status" value="2"/>
</dbReference>
<feature type="domain" description="TUG ubiquitin-like" evidence="2">
    <location>
        <begin position="7"/>
        <end position="71"/>
    </location>
</feature>
<evidence type="ECO:0000313" key="4">
    <source>
        <dbReference type="Proteomes" id="UP000503462"/>
    </source>
</evidence>
<feature type="compositionally biased region" description="Basic and acidic residues" evidence="1">
    <location>
        <begin position="318"/>
        <end position="330"/>
    </location>
</feature>
<keyword evidence="4" id="KW-1185">Reference proteome</keyword>
<dbReference type="GO" id="GO:0005634">
    <property type="term" value="C:nucleus"/>
    <property type="evidence" value="ECO:0007669"/>
    <property type="project" value="TreeGrafter"/>
</dbReference>
<dbReference type="PANTHER" id="PTHR46467">
    <property type="entry name" value="TETHER CONTAINING UBX DOMAIN FOR GLUT4"/>
    <property type="match status" value="1"/>
</dbReference>
<dbReference type="AlphaFoldDB" id="A0A6H0XQY7"/>
<evidence type="ECO:0000256" key="1">
    <source>
        <dbReference type="SAM" id="MobiDB-lite"/>
    </source>
</evidence>
<gene>
    <name evidence="3" type="ORF">AMS68_002661</name>
</gene>
<sequence length="489" mass="53964">MASVFVVDSSFKRTQIKVTPGKYLREILEEACKSRKLNAESYTLKTQSNKILDLSQPFRLSGLTAGAKLQLVQASRSPSVVSVALQLPEDEGGTRVSDKFASNTSLWLVLRKFEEGVAGQTQRKLNLTQQGVPSNDTGAGRLLYRQPCLNTMGRSLETFADLQKTLAQLGFSNGTVLFRLAFKDTERPLEEAMAEISQYFEASVVANLDQSATVVPKTQTSITNIDLNAEESAMTSTPATEHVESDAVEEMAPELTMQSTEPAAINTVNGMAVFLPPSSNTPAAALHEEDQSVYEPSVDDARLHQAALTKAGRNTRLPSDKELQEQEDERQARLSVVQQVDIRIRYPDQSMIETTFYASDTAAGLYAKVRETLRHHTEPFELRYAGSKGHQTVPDDASKRLVRDLSFRGKVLVTVIWTPQSSQSARTEPSLKDQFRSKAQELKVNLEQQTKDSVQAAAPLQKKSNTDTAQKGKGDLEAKMKKFLGFGKK</sequence>